<evidence type="ECO:0000256" key="1">
    <source>
        <dbReference type="SAM" id="MobiDB-lite"/>
    </source>
</evidence>
<feature type="signal peptide" evidence="2">
    <location>
        <begin position="1"/>
        <end position="18"/>
    </location>
</feature>
<feature type="compositionally biased region" description="Basic residues" evidence="1">
    <location>
        <begin position="154"/>
        <end position="164"/>
    </location>
</feature>
<gene>
    <name evidence="3" type="ORF">DMB68_05740</name>
</gene>
<evidence type="ECO:0000256" key="2">
    <source>
        <dbReference type="SAM" id="SignalP"/>
    </source>
</evidence>
<evidence type="ECO:0000313" key="3">
    <source>
        <dbReference type="EMBL" id="PXY46665.1"/>
    </source>
</evidence>
<feature type="region of interest" description="Disordered" evidence="1">
    <location>
        <begin position="100"/>
        <end position="164"/>
    </location>
</feature>
<dbReference type="AlphaFoldDB" id="A0A2V4C673"/>
<evidence type="ECO:0008006" key="5">
    <source>
        <dbReference type="Google" id="ProtNLM"/>
    </source>
</evidence>
<dbReference type="Proteomes" id="UP000247681">
    <property type="component" value="Unassembled WGS sequence"/>
</dbReference>
<name>A0A2V4C673_9FLAO</name>
<reference evidence="3 4" key="1">
    <citation type="submission" date="2018-05" db="EMBL/GenBank/DDBJ databases">
        <title>Flavobacterium sp. strain IMCC34758, incomplete genome.</title>
        <authorList>
            <person name="Joung Y."/>
        </authorList>
    </citation>
    <scope>NUCLEOTIDE SEQUENCE [LARGE SCALE GENOMIC DNA]</scope>
    <source>
        <strain evidence="3 4">IMCC34758</strain>
    </source>
</reference>
<evidence type="ECO:0000313" key="4">
    <source>
        <dbReference type="Proteomes" id="UP000247681"/>
    </source>
</evidence>
<keyword evidence="2" id="KW-0732">Signal</keyword>
<dbReference type="RefSeq" id="WP_110345671.1">
    <property type="nucleotide sequence ID" value="NZ_QJHL01000001.1"/>
</dbReference>
<protein>
    <recommendedName>
        <fullName evidence="5">DUF3300 domain-containing protein</fullName>
    </recommendedName>
</protein>
<comment type="caution">
    <text evidence="3">The sequence shown here is derived from an EMBL/GenBank/DDBJ whole genome shotgun (WGS) entry which is preliminary data.</text>
</comment>
<dbReference type="OrthoDB" id="799522at2"/>
<dbReference type="EMBL" id="QJHL01000001">
    <property type="protein sequence ID" value="PXY46665.1"/>
    <property type="molecule type" value="Genomic_DNA"/>
</dbReference>
<accession>A0A2V4C673</accession>
<organism evidence="3 4">
    <name type="scientific">Flavobacterium hydrophilum</name>
    <dbReference type="NCBI Taxonomy" id="2211445"/>
    <lineage>
        <taxon>Bacteria</taxon>
        <taxon>Pseudomonadati</taxon>
        <taxon>Bacteroidota</taxon>
        <taxon>Flavobacteriia</taxon>
        <taxon>Flavobacteriales</taxon>
        <taxon>Flavobacteriaceae</taxon>
        <taxon>Flavobacterium</taxon>
    </lineage>
</organism>
<sequence>MKKLVLAIVFFMSALAHSQVSVNVNIGTPPNWGPVGYDDSRYYYLPDIDIYYDVTDSQYIYLNNGVWIRERRVPARYRNYDFYSGYKVVLKDYRGNKPYSYHSKHRAAYPKGYVGQPQKNRGPKPDKNYKSQGKQKSNGHDNGNGKGKGNSKKDHNHSHGNGKH</sequence>
<keyword evidence="4" id="KW-1185">Reference proteome</keyword>
<feature type="chain" id="PRO_5015992980" description="DUF3300 domain-containing protein" evidence="2">
    <location>
        <begin position="19"/>
        <end position="164"/>
    </location>
</feature>
<proteinExistence type="predicted"/>